<dbReference type="PROSITE" id="PS50297">
    <property type="entry name" value="ANK_REP_REGION"/>
    <property type="match status" value="2"/>
</dbReference>
<dbReference type="InterPro" id="IPR050083">
    <property type="entry name" value="HtpX_protease"/>
</dbReference>
<feature type="domain" description="Peptidase M48" evidence="14">
    <location>
        <begin position="156"/>
        <end position="242"/>
    </location>
</feature>
<dbReference type="InterPro" id="IPR001915">
    <property type="entry name" value="Peptidase_M48"/>
</dbReference>
<keyword evidence="2" id="KW-1003">Cell membrane</keyword>
<comment type="similarity">
    <text evidence="12">Belongs to the peptidase M48 family.</text>
</comment>
<keyword evidence="9 12" id="KW-0482">Metalloprotease</keyword>
<dbReference type="RefSeq" id="WP_343131825.1">
    <property type="nucleotide sequence ID" value="NZ_JBCITK010000001.1"/>
</dbReference>
<dbReference type="Gene3D" id="1.25.40.20">
    <property type="entry name" value="Ankyrin repeat-containing domain"/>
    <property type="match status" value="1"/>
</dbReference>
<keyword evidence="10 13" id="KW-0472">Membrane</keyword>
<evidence type="ECO:0000256" key="9">
    <source>
        <dbReference type="ARBA" id="ARBA00023049"/>
    </source>
</evidence>
<feature type="transmembrane region" description="Helical" evidence="13">
    <location>
        <begin position="12"/>
        <end position="31"/>
    </location>
</feature>
<dbReference type="PANTHER" id="PTHR43221:SF1">
    <property type="entry name" value="PROTEASE HTPX"/>
    <property type="match status" value="1"/>
</dbReference>
<comment type="subcellular location">
    <subcellularLocation>
        <location evidence="1">Cell membrane</location>
        <topology evidence="1">Multi-pass membrane protein</topology>
    </subcellularLocation>
</comment>
<organism evidence="15 16">
    <name type="scientific">Alkalicoccobacillus gibsonii</name>
    <dbReference type="NCBI Taxonomy" id="79881"/>
    <lineage>
        <taxon>Bacteria</taxon>
        <taxon>Bacillati</taxon>
        <taxon>Bacillota</taxon>
        <taxon>Bacilli</taxon>
        <taxon>Bacillales</taxon>
        <taxon>Bacillaceae</taxon>
        <taxon>Alkalicoccobacillus</taxon>
    </lineage>
</organism>
<evidence type="ECO:0000256" key="10">
    <source>
        <dbReference type="ARBA" id="ARBA00023136"/>
    </source>
</evidence>
<evidence type="ECO:0000256" key="4">
    <source>
        <dbReference type="ARBA" id="ARBA00022692"/>
    </source>
</evidence>
<keyword evidence="4 13" id="KW-0812">Transmembrane</keyword>
<evidence type="ECO:0000256" key="3">
    <source>
        <dbReference type="ARBA" id="ARBA00022670"/>
    </source>
</evidence>
<evidence type="ECO:0000256" key="13">
    <source>
        <dbReference type="SAM" id="Phobius"/>
    </source>
</evidence>
<dbReference type="PANTHER" id="PTHR43221">
    <property type="entry name" value="PROTEASE HTPX"/>
    <property type="match status" value="1"/>
</dbReference>
<evidence type="ECO:0000259" key="14">
    <source>
        <dbReference type="Pfam" id="PF01435"/>
    </source>
</evidence>
<dbReference type="SUPFAM" id="SSF48403">
    <property type="entry name" value="Ankyrin repeat"/>
    <property type="match status" value="1"/>
</dbReference>
<dbReference type="Pfam" id="PF12796">
    <property type="entry name" value="Ank_2"/>
    <property type="match status" value="1"/>
</dbReference>
<dbReference type="Gene3D" id="3.30.2010.10">
    <property type="entry name" value="Metalloproteases ('zincins'), catalytic domain"/>
    <property type="match status" value="1"/>
</dbReference>
<evidence type="ECO:0000256" key="6">
    <source>
        <dbReference type="ARBA" id="ARBA00022801"/>
    </source>
</evidence>
<dbReference type="Pfam" id="PF01435">
    <property type="entry name" value="Peptidase_M48"/>
    <property type="match status" value="2"/>
</dbReference>
<proteinExistence type="inferred from homology"/>
<evidence type="ECO:0000256" key="11">
    <source>
        <dbReference type="PROSITE-ProRule" id="PRU00023"/>
    </source>
</evidence>
<keyword evidence="8 13" id="KW-1133">Transmembrane helix</keyword>
<reference evidence="15 16" key="1">
    <citation type="submission" date="2024-03" db="EMBL/GenBank/DDBJ databases">
        <title>Bacilli Hybrid Assemblies.</title>
        <authorList>
            <person name="Kovac J."/>
        </authorList>
    </citation>
    <scope>NUCLEOTIDE SEQUENCE [LARGE SCALE GENOMIC DNA]</scope>
    <source>
        <strain evidence="15 16">FSL R7-0666</strain>
    </source>
</reference>
<evidence type="ECO:0000256" key="1">
    <source>
        <dbReference type="ARBA" id="ARBA00004651"/>
    </source>
</evidence>
<dbReference type="SMART" id="SM00248">
    <property type="entry name" value="ANK"/>
    <property type="match status" value="3"/>
</dbReference>
<sequence>MDQNKITSSRETIYFVLAIIFSVFVYVIAAFSIIGIGIALILFAIMIFLNMMMLGSIRGNGVRISERQFPEVYERVKVMSEQMGLAKVPDVFVIQSEGILNAFATRFWGRNMVVLYSEIFDLGREQGKEELDFIIAHELAHVRRRHVWKNILIAPAQFIPFLAQAYSRSCEYSCDREAAFITNNPVAAKRALTILSIGKKTYTEVNEDAFVEQISTESHGVVWLSEVLSTHPNLPKRIQSVRVFMGETDKPVYTENAGKVVVGIIILIAAGIVAYIGLIISLVFGGVVFGTLLSEFETEWSELTEYEEHEDGFYDYDTTELINAVSYGDLDEVNRLIADGVDLEERDYYGDTALYQASNSGDLDMLEALLVAGANPNVTDDSGTTPLINAVYYRDYESAALLLEYGADPEIEDDFGDSAYNLMNVETEEDLREALQGQ</sequence>
<comment type="cofactor">
    <cofactor evidence="12">
        <name>Zn(2+)</name>
        <dbReference type="ChEBI" id="CHEBI:29105"/>
    </cofactor>
    <text evidence="12">Binds 1 zinc ion per subunit.</text>
</comment>
<feature type="repeat" description="ANK" evidence="11">
    <location>
        <begin position="382"/>
        <end position="414"/>
    </location>
</feature>
<dbReference type="InterPro" id="IPR036770">
    <property type="entry name" value="Ankyrin_rpt-contain_sf"/>
</dbReference>
<keyword evidence="5" id="KW-0479">Metal-binding</keyword>
<protein>
    <submittedName>
        <fullName evidence="15">M48 family metallopeptidase</fullName>
    </submittedName>
</protein>
<evidence type="ECO:0000256" key="7">
    <source>
        <dbReference type="ARBA" id="ARBA00022833"/>
    </source>
</evidence>
<keyword evidence="11" id="KW-0040">ANK repeat</keyword>
<keyword evidence="16" id="KW-1185">Reference proteome</keyword>
<keyword evidence="6 12" id="KW-0378">Hydrolase</keyword>
<dbReference type="PROSITE" id="PS50088">
    <property type="entry name" value="ANK_REPEAT"/>
    <property type="match status" value="2"/>
</dbReference>
<dbReference type="InterPro" id="IPR002110">
    <property type="entry name" value="Ankyrin_rpt"/>
</dbReference>
<feature type="domain" description="Peptidase M48" evidence="14">
    <location>
        <begin position="67"/>
        <end position="154"/>
    </location>
</feature>
<keyword evidence="7 12" id="KW-0862">Zinc</keyword>
<evidence type="ECO:0000313" key="15">
    <source>
        <dbReference type="EMBL" id="MEN0645235.1"/>
    </source>
</evidence>
<dbReference type="Proteomes" id="UP001418796">
    <property type="component" value="Unassembled WGS sequence"/>
</dbReference>
<evidence type="ECO:0000256" key="2">
    <source>
        <dbReference type="ARBA" id="ARBA00022475"/>
    </source>
</evidence>
<dbReference type="EMBL" id="JBCITK010000001">
    <property type="protein sequence ID" value="MEN0645235.1"/>
    <property type="molecule type" value="Genomic_DNA"/>
</dbReference>
<comment type="caution">
    <text evidence="15">The sequence shown here is derived from an EMBL/GenBank/DDBJ whole genome shotgun (WGS) entry which is preliminary data.</text>
</comment>
<keyword evidence="3 12" id="KW-0645">Protease</keyword>
<evidence type="ECO:0000256" key="5">
    <source>
        <dbReference type="ARBA" id="ARBA00022723"/>
    </source>
</evidence>
<feature type="transmembrane region" description="Helical" evidence="13">
    <location>
        <begin position="37"/>
        <end position="57"/>
    </location>
</feature>
<gene>
    <name evidence="15" type="ORF">MKY91_18900</name>
</gene>
<evidence type="ECO:0000313" key="16">
    <source>
        <dbReference type="Proteomes" id="UP001418796"/>
    </source>
</evidence>
<accession>A0ABU9VMU6</accession>
<dbReference type="CDD" id="cd07325">
    <property type="entry name" value="M48_Ste24p_like"/>
    <property type="match status" value="1"/>
</dbReference>
<evidence type="ECO:0000256" key="12">
    <source>
        <dbReference type="RuleBase" id="RU003983"/>
    </source>
</evidence>
<name>A0ABU9VMU6_9BACI</name>
<evidence type="ECO:0000256" key="8">
    <source>
        <dbReference type="ARBA" id="ARBA00022989"/>
    </source>
</evidence>
<feature type="repeat" description="ANK" evidence="11">
    <location>
        <begin position="349"/>
        <end position="381"/>
    </location>
</feature>
<feature type="transmembrane region" description="Helical" evidence="13">
    <location>
        <begin position="260"/>
        <end position="293"/>
    </location>
</feature>